<reference evidence="3" key="1">
    <citation type="submission" date="2009-09" db="EMBL/GenBank/DDBJ databases">
        <title>The complete genome of Nakamurella multipartita DSM 44233.</title>
        <authorList>
            <consortium name="US DOE Joint Genome Institute (JGI-PGF)"/>
            <person name="Lucas S."/>
            <person name="Copeland A."/>
            <person name="Lapidus A."/>
            <person name="Glavina del Rio T."/>
            <person name="Dalin E."/>
            <person name="Tice H."/>
            <person name="Bruce D."/>
            <person name="Goodwin L."/>
            <person name="Pitluck S."/>
            <person name="Kyrpides N."/>
            <person name="Mavromatis K."/>
            <person name="Ivanova N."/>
            <person name="Ovchinnikova G."/>
            <person name="Sims D."/>
            <person name="Meincke L."/>
            <person name="Brettin T."/>
            <person name="Detter J.C."/>
            <person name="Han C."/>
            <person name="Larimer F."/>
            <person name="Land M."/>
            <person name="Hauser L."/>
            <person name="Markowitz V."/>
            <person name="Cheng J.-F."/>
            <person name="Hugenholtz P."/>
            <person name="Woyke T."/>
            <person name="Wu D."/>
            <person name="Klenk H.-P."/>
            <person name="Eisen J.A."/>
        </authorList>
    </citation>
    <scope>NUCLEOTIDE SEQUENCE [LARGE SCALE GENOMIC DNA]</scope>
    <source>
        <strain evidence="3">ATCC 700099 / DSM 44233 / CIP 104796 / JCM 9543 / NBRC 105858 / Y-104</strain>
    </source>
</reference>
<protein>
    <submittedName>
        <fullName evidence="2">Death-on-curing family protein</fullName>
    </submittedName>
</protein>
<dbReference type="STRING" id="479431.Namu_1861"/>
<evidence type="ECO:0000259" key="1">
    <source>
        <dbReference type="PROSITE" id="PS51459"/>
    </source>
</evidence>
<dbReference type="InterPro" id="IPR053737">
    <property type="entry name" value="Type_II_TA_Toxin"/>
</dbReference>
<dbReference type="InterPro" id="IPR003812">
    <property type="entry name" value="Fido"/>
</dbReference>
<dbReference type="OrthoDB" id="9802752at2"/>
<sequence length="130" mass="13742">MTRFLSAEDVLAIARVAIGGDPAVRDLGLLDSACHRPSSTVFGEDAYPTLTLKAAALLHSLTANHPFVDGNKRTAWLATVVFLRDNGATVVAPDAYDGQITDLVLALAAGELRDVNDIADRLAAMVNRPS</sequence>
<reference evidence="2 3" key="2">
    <citation type="journal article" date="2010" name="Stand. Genomic Sci.">
        <title>Complete genome sequence of Nakamurella multipartita type strain (Y-104).</title>
        <authorList>
            <person name="Tice H."/>
            <person name="Mayilraj S."/>
            <person name="Sims D."/>
            <person name="Lapidus A."/>
            <person name="Nolan M."/>
            <person name="Lucas S."/>
            <person name="Glavina Del Rio T."/>
            <person name="Copeland A."/>
            <person name="Cheng J.F."/>
            <person name="Meincke L."/>
            <person name="Bruce D."/>
            <person name="Goodwin L."/>
            <person name="Pitluck S."/>
            <person name="Ivanova N."/>
            <person name="Mavromatis K."/>
            <person name="Ovchinnikova G."/>
            <person name="Pati A."/>
            <person name="Chen A."/>
            <person name="Palaniappan K."/>
            <person name="Land M."/>
            <person name="Hauser L."/>
            <person name="Chang Y.J."/>
            <person name="Jeffries C.D."/>
            <person name="Detter J.C."/>
            <person name="Brettin T."/>
            <person name="Rohde M."/>
            <person name="Goker M."/>
            <person name="Bristow J."/>
            <person name="Eisen J.A."/>
            <person name="Markowitz V."/>
            <person name="Hugenholtz P."/>
            <person name="Kyrpides N.C."/>
            <person name="Klenk H.P."/>
            <person name="Chen F."/>
        </authorList>
    </citation>
    <scope>NUCLEOTIDE SEQUENCE [LARGE SCALE GENOMIC DNA]</scope>
    <source>
        <strain evidence="3">ATCC 700099 / DSM 44233 / CIP 104796 / JCM 9543 / NBRC 105858 / Y-104</strain>
    </source>
</reference>
<evidence type="ECO:0000313" key="3">
    <source>
        <dbReference type="Proteomes" id="UP000002218"/>
    </source>
</evidence>
<organism evidence="2 3">
    <name type="scientific">Nakamurella multipartita (strain ATCC 700099 / DSM 44233 / CIP 104796 / JCM 9543 / NBRC 105858 / Y-104)</name>
    <name type="common">Microsphaera multipartita</name>
    <dbReference type="NCBI Taxonomy" id="479431"/>
    <lineage>
        <taxon>Bacteria</taxon>
        <taxon>Bacillati</taxon>
        <taxon>Actinomycetota</taxon>
        <taxon>Actinomycetes</taxon>
        <taxon>Nakamurellales</taxon>
        <taxon>Nakamurellaceae</taxon>
        <taxon>Nakamurella</taxon>
    </lineage>
</organism>
<dbReference type="PROSITE" id="PS51459">
    <property type="entry name" value="FIDO"/>
    <property type="match status" value="1"/>
</dbReference>
<evidence type="ECO:0000313" key="2">
    <source>
        <dbReference type="EMBL" id="ACV78250.1"/>
    </source>
</evidence>
<dbReference type="PANTHER" id="PTHR39426">
    <property type="entry name" value="HOMOLOGY TO DEATH-ON-CURING PROTEIN OF PHAGE P1"/>
    <property type="match status" value="1"/>
</dbReference>
<dbReference type="PANTHER" id="PTHR39426:SF1">
    <property type="entry name" value="HOMOLOGY TO DEATH-ON-CURING PROTEIN OF PHAGE P1"/>
    <property type="match status" value="1"/>
</dbReference>
<feature type="domain" description="Fido" evidence="1">
    <location>
        <begin position="5"/>
        <end position="124"/>
    </location>
</feature>
<name>C8XH44_NAKMY</name>
<keyword evidence="3" id="KW-1185">Reference proteome</keyword>
<gene>
    <name evidence="2" type="ordered locus">Namu_1861</name>
</gene>
<proteinExistence type="predicted"/>
<dbReference type="HOGENOM" id="CLU_115697_5_1_11"/>
<dbReference type="SUPFAM" id="SSF140931">
    <property type="entry name" value="Fic-like"/>
    <property type="match status" value="1"/>
</dbReference>
<dbReference type="InParanoid" id="C8XH44"/>
<dbReference type="AlphaFoldDB" id="C8XH44"/>
<dbReference type="RefSeq" id="WP_015747152.1">
    <property type="nucleotide sequence ID" value="NC_013235.1"/>
</dbReference>
<dbReference type="KEGG" id="nml:Namu_1861"/>
<dbReference type="Proteomes" id="UP000002218">
    <property type="component" value="Chromosome"/>
</dbReference>
<dbReference type="Gene3D" id="1.20.120.1870">
    <property type="entry name" value="Fic/DOC protein, Fido domain"/>
    <property type="match status" value="1"/>
</dbReference>
<dbReference type="InterPro" id="IPR006440">
    <property type="entry name" value="Doc"/>
</dbReference>
<dbReference type="eggNOG" id="COG3654">
    <property type="taxonomic scope" value="Bacteria"/>
</dbReference>
<dbReference type="NCBIfam" id="TIGR01550">
    <property type="entry name" value="DOC_P1"/>
    <property type="match status" value="1"/>
</dbReference>
<accession>C8XH44</accession>
<dbReference type="Pfam" id="PF02661">
    <property type="entry name" value="Fic"/>
    <property type="match status" value="1"/>
</dbReference>
<dbReference type="EMBL" id="CP001737">
    <property type="protein sequence ID" value="ACV78250.1"/>
    <property type="molecule type" value="Genomic_DNA"/>
</dbReference>
<dbReference type="InterPro" id="IPR036597">
    <property type="entry name" value="Fido-like_dom_sf"/>
</dbReference>
<dbReference type="GO" id="GO:0016301">
    <property type="term" value="F:kinase activity"/>
    <property type="evidence" value="ECO:0007669"/>
    <property type="project" value="InterPro"/>
</dbReference>